<protein>
    <recommendedName>
        <fullName evidence="4">Glycosyltransferase family 8 protein</fullName>
    </recommendedName>
</protein>
<dbReference type="AlphaFoldDB" id="A0A6H0XUJ3"/>
<evidence type="ECO:0000313" key="3">
    <source>
        <dbReference type="Proteomes" id="UP000503462"/>
    </source>
</evidence>
<name>A0A6H0XUJ3_9PEZI</name>
<dbReference type="Proteomes" id="UP000503462">
    <property type="component" value="Chromosome 3"/>
</dbReference>
<dbReference type="InterPro" id="IPR050587">
    <property type="entry name" value="GNT1/Glycosyltrans_8"/>
</dbReference>
<reference evidence="2 3" key="1">
    <citation type="journal article" date="2016" name="Sci. Rep.">
        <title>Peltaster fructicola genome reveals evolution from an invasive phytopathogen to an ectophytic parasite.</title>
        <authorList>
            <person name="Xu C."/>
            <person name="Chen H."/>
            <person name="Gleason M.L."/>
            <person name="Xu J.R."/>
            <person name="Liu H."/>
            <person name="Zhang R."/>
            <person name="Sun G."/>
        </authorList>
    </citation>
    <scope>NUCLEOTIDE SEQUENCE [LARGE SCALE GENOMIC DNA]</scope>
    <source>
        <strain evidence="2 3">LNHT1506</strain>
    </source>
</reference>
<evidence type="ECO:0008006" key="4">
    <source>
        <dbReference type="Google" id="ProtNLM"/>
    </source>
</evidence>
<sequence length="386" mass="44909">MMFRGSQRALLYAFIAVTLLLIIFVPQTTLPQKTIGYVNKALGYEEEKPVFNSDRWFYQNELTMLEPIQFDFERLKNLPPHNYQGPGHETFATLYASRNAAIQDPYFVAAQQIVFRLLWRERTKSKHPVTVFVTQFVNQTQRDYFTAAGAIVRELAIRPFTPDMKGIPARLQDMFSKLEMWRQLDFSRIAYLDGDALPIEHCDTIFDFAKDLACNYSLLPEADKAYGMDICNYAFAAHHEGYDGINAGVMVFKPEQAMYNRLIRESQNHTGWDTGYMEQALLSHLYNNEGPFPPAEIDDGYNSFPDYRDQGIEIKILHDKAWSHYFDPGTWIEEDWSSTYSEMEKFYASEEFFEARLADQKAMQARIEKDSKTLKHLKIPERPPPQ</sequence>
<dbReference type="PANTHER" id="PTHR11183">
    <property type="entry name" value="GLYCOGENIN SUBFAMILY MEMBER"/>
    <property type="match status" value="1"/>
</dbReference>
<evidence type="ECO:0000256" key="1">
    <source>
        <dbReference type="SAM" id="SignalP"/>
    </source>
</evidence>
<dbReference type="InterPro" id="IPR029044">
    <property type="entry name" value="Nucleotide-diphossugar_trans"/>
</dbReference>
<feature type="signal peptide" evidence="1">
    <location>
        <begin position="1"/>
        <end position="31"/>
    </location>
</feature>
<gene>
    <name evidence="2" type="ORF">AMS68_003921</name>
</gene>
<evidence type="ECO:0000313" key="2">
    <source>
        <dbReference type="EMBL" id="QIW98403.1"/>
    </source>
</evidence>
<keyword evidence="1" id="KW-0732">Signal</keyword>
<dbReference type="SUPFAM" id="SSF53448">
    <property type="entry name" value="Nucleotide-diphospho-sugar transferases"/>
    <property type="match status" value="1"/>
</dbReference>
<feature type="chain" id="PRO_5026136706" description="Glycosyltransferase family 8 protein" evidence="1">
    <location>
        <begin position="32"/>
        <end position="386"/>
    </location>
</feature>
<dbReference type="OrthoDB" id="2014201at2759"/>
<organism evidence="2 3">
    <name type="scientific">Peltaster fructicola</name>
    <dbReference type="NCBI Taxonomy" id="286661"/>
    <lineage>
        <taxon>Eukaryota</taxon>
        <taxon>Fungi</taxon>
        <taxon>Dikarya</taxon>
        <taxon>Ascomycota</taxon>
        <taxon>Pezizomycotina</taxon>
        <taxon>Dothideomycetes</taxon>
        <taxon>Dothideomycetes incertae sedis</taxon>
        <taxon>Peltaster</taxon>
    </lineage>
</organism>
<keyword evidence="3" id="KW-1185">Reference proteome</keyword>
<dbReference type="Gene3D" id="3.90.550.10">
    <property type="entry name" value="Spore Coat Polysaccharide Biosynthesis Protein SpsA, Chain A"/>
    <property type="match status" value="1"/>
</dbReference>
<proteinExistence type="predicted"/>
<accession>A0A6H0XUJ3</accession>
<dbReference type="EMBL" id="CP051141">
    <property type="protein sequence ID" value="QIW98403.1"/>
    <property type="molecule type" value="Genomic_DNA"/>
</dbReference>